<feature type="binding site" evidence="5">
    <location>
        <position position="7"/>
    </location>
    <ligand>
        <name>Mg(2+)</name>
        <dbReference type="ChEBI" id="CHEBI:18420"/>
        <label>1</label>
    </ligand>
</feature>
<comment type="cofactor">
    <cofactor evidence="5">
        <name>Mg(2+)</name>
        <dbReference type="ChEBI" id="CHEBI:18420"/>
    </cofactor>
    <cofactor evidence="5">
        <name>Mn(2+)</name>
        <dbReference type="ChEBI" id="CHEBI:29035"/>
    </cofactor>
    <text evidence="5">Probably binds two magnesium or manganese ions per subunit.</text>
</comment>
<dbReference type="InterPro" id="IPR004808">
    <property type="entry name" value="AP_endonuc_1"/>
</dbReference>
<accession>A0A0K6IQR0</accession>
<dbReference type="NCBIfam" id="TIGR00633">
    <property type="entry name" value="xth"/>
    <property type="match status" value="1"/>
</dbReference>
<dbReference type="InterPro" id="IPR005135">
    <property type="entry name" value="Endo/exonuclease/phosphatase"/>
</dbReference>
<dbReference type="PROSITE" id="PS51435">
    <property type="entry name" value="AP_NUCLEASE_F1_4"/>
    <property type="match status" value="1"/>
</dbReference>
<evidence type="ECO:0000256" key="5">
    <source>
        <dbReference type="PIRSR" id="PIRSR604808-2"/>
    </source>
</evidence>
<evidence type="ECO:0000259" key="7">
    <source>
        <dbReference type="Pfam" id="PF03372"/>
    </source>
</evidence>
<evidence type="ECO:0000256" key="6">
    <source>
        <dbReference type="PIRSR" id="PIRSR604808-3"/>
    </source>
</evidence>
<dbReference type="Gene3D" id="3.60.10.10">
    <property type="entry name" value="Endonuclease/exonuclease/phosphatase"/>
    <property type="match status" value="1"/>
</dbReference>
<evidence type="ECO:0000256" key="4">
    <source>
        <dbReference type="ARBA" id="ARBA00022842"/>
    </source>
</evidence>
<evidence type="ECO:0000256" key="1">
    <source>
        <dbReference type="ARBA" id="ARBA00007092"/>
    </source>
</evidence>
<dbReference type="GO" id="GO:0046872">
    <property type="term" value="F:metal ion binding"/>
    <property type="evidence" value="ECO:0007669"/>
    <property type="project" value="UniProtKB-KW"/>
</dbReference>
<feature type="site" description="Interaction with DNA substrate" evidence="6">
    <location>
        <position position="248"/>
    </location>
</feature>
<feature type="binding site" evidence="5">
    <location>
        <position position="247"/>
    </location>
    <ligand>
        <name>Mg(2+)</name>
        <dbReference type="ChEBI" id="CHEBI:18420"/>
        <label>1</label>
    </ligand>
</feature>
<organism evidence="8 9">
    <name type="scientific">Marinomonas fungiae</name>
    <dbReference type="NCBI Taxonomy" id="1137284"/>
    <lineage>
        <taxon>Bacteria</taxon>
        <taxon>Pseudomonadati</taxon>
        <taxon>Pseudomonadota</taxon>
        <taxon>Gammaproteobacteria</taxon>
        <taxon>Oceanospirillales</taxon>
        <taxon>Oceanospirillaceae</taxon>
        <taxon>Marinomonas</taxon>
    </lineage>
</organism>
<dbReference type="OrthoDB" id="9803914at2"/>
<dbReference type="RefSeq" id="WP_055464006.1">
    <property type="nucleotide sequence ID" value="NZ_CYHG01000011.1"/>
</dbReference>
<feature type="binding site" evidence="5">
    <location>
        <position position="248"/>
    </location>
    <ligand>
        <name>Mg(2+)</name>
        <dbReference type="ChEBI" id="CHEBI:18420"/>
        <label>1</label>
    </ligand>
</feature>
<evidence type="ECO:0000256" key="3">
    <source>
        <dbReference type="ARBA" id="ARBA00022801"/>
    </source>
</evidence>
<keyword evidence="9" id="KW-1185">Reference proteome</keyword>
<keyword evidence="3" id="KW-0378">Hydrolase</keyword>
<evidence type="ECO:0000313" key="9">
    <source>
        <dbReference type="Proteomes" id="UP000182769"/>
    </source>
</evidence>
<dbReference type="GO" id="GO:0006281">
    <property type="term" value="P:DNA repair"/>
    <property type="evidence" value="ECO:0007669"/>
    <property type="project" value="InterPro"/>
</dbReference>
<feature type="site" description="Important for catalytic activity" evidence="6">
    <location>
        <position position="222"/>
    </location>
</feature>
<evidence type="ECO:0000256" key="2">
    <source>
        <dbReference type="ARBA" id="ARBA00022723"/>
    </source>
</evidence>
<evidence type="ECO:0000313" key="8">
    <source>
        <dbReference type="EMBL" id="CUB05429.1"/>
    </source>
</evidence>
<dbReference type="GO" id="GO:0008311">
    <property type="term" value="F:double-stranded DNA 3'-5' DNA exonuclease activity"/>
    <property type="evidence" value="ECO:0007669"/>
    <property type="project" value="InterPro"/>
</dbReference>
<comment type="similarity">
    <text evidence="1">Belongs to the DNA repair enzymes AP/ExoA family.</text>
</comment>
<keyword evidence="2 5" id="KW-0479">Metal-binding</keyword>
<sequence length="258" mass="30182">MKVISLNVNGIKQAAERGFFEWMVRQNPDVVCLQDLQADERSLNDSVFFPPEFNAYFFDSMENPDEAGVAIYCKAMPKAIMTGMGFPECDFEGRFIQADFEKVSIGSFLTPHGSNHEEALQEHKYRFMEGFKNHLIKTRRKRREFIFCGTTNVARSPIDVSSWFVNQRNSGFLPEERKWINEIFNDHEYIDAFRQVNKQDKQYTWWPDYERAWKLDEGGRLDYQIATPGLKHVIQGGSVYKGQRFSDHAPLIMEYDLD</sequence>
<dbReference type="AlphaFoldDB" id="A0A0K6IQR0"/>
<dbReference type="InterPro" id="IPR037493">
    <property type="entry name" value="ExoIII-like"/>
</dbReference>
<dbReference type="STRING" id="1137284.GCA_001418205_02957"/>
<dbReference type="Proteomes" id="UP000182769">
    <property type="component" value="Unassembled WGS sequence"/>
</dbReference>
<dbReference type="PANTHER" id="PTHR43250">
    <property type="entry name" value="EXODEOXYRIBONUCLEASE III"/>
    <property type="match status" value="1"/>
</dbReference>
<dbReference type="EMBL" id="CYHG01000011">
    <property type="protein sequence ID" value="CUB05429.1"/>
    <property type="molecule type" value="Genomic_DNA"/>
</dbReference>
<dbReference type="Pfam" id="PF03372">
    <property type="entry name" value="Exo_endo_phos"/>
    <property type="match status" value="1"/>
</dbReference>
<keyword evidence="4 5" id="KW-0460">Magnesium</keyword>
<name>A0A0K6IQR0_9GAMM</name>
<dbReference type="CDD" id="cd10281">
    <property type="entry name" value="Nape_like_AP-endo"/>
    <property type="match status" value="1"/>
</dbReference>
<feature type="domain" description="Endonuclease/exonuclease/phosphatase" evidence="7">
    <location>
        <begin position="4"/>
        <end position="248"/>
    </location>
</feature>
<feature type="binding site" evidence="5">
    <location>
        <position position="152"/>
    </location>
    <ligand>
        <name>Mg(2+)</name>
        <dbReference type="ChEBI" id="CHEBI:18420"/>
        <label>1</label>
    </ligand>
</feature>
<proteinExistence type="inferred from homology"/>
<feature type="site" description="Transition state stabilizer" evidence="6">
    <location>
        <position position="152"/>
    </location>
</feature>
<gene>
    <name evidence="8" type="ORF">Ga0061065_11117</name>
</gene>
<keyword evidence="5" id="KW-0464">Manganese</keyword>
<protein>
    <submittedName>
        <fullName evidence="8">Exodeoxyribonuclease III (Xth)</fullName>
    </submittedName>
</protein>
<dbReference type="InterPro" id="IPR036691">
    <property type="entry name" value="Endo/exonu/phosph_ase_sf"/>
</dbReference>
<reference evidence="9" key="1">
    <citation type="submission" date="2015-08" db="EMBL/GenBank/DDBJ databases">
        <authorList>
            <person name="Varghese N."/>
        </authorList>
    </citation>
    <scope>NUCLEOTIDE SEQUENCE [LARGE SCALE GENOMIC DNA]</scope>
    <source>
        <strain evidence="9">JCM 18476</strain>
    </source>
</reference>
<dbReference type="SUPFAM" id="SSF56219">
    <property type="entry name" value="DNase I-like"/>
    <property type="match status" value="1"/>
</dbReference>
<dbReference type="PANTHER" id="PTHR43250:SF2">
    <property type="entry name" value="EXODEOXYRIBONUCLEASE III"/>
    <property type="match status" value="1"/>
</dbReference>